<dbReference type="InterPro" id="IPR050327">
    <property type="entry name" value="Proton-linked_MCT"/>
</dbReference>
<dbReference type="VEuPathDB" id="FungiDB:CTRG_01373"/>
<feature type="region of interest" description="Disordered" evidence="3">
    <location>
        <begin position="1"/>
        <end position="24"/>
    </location>
</feature>
<comment type="subcellular location">
    <subcellularLocation>
        <location evidence="1">Membrane</location>
        <topology evidence="1">Multi-pass membrane protein</topology>
    </subcellularLocation>
</comment>
<feature type="compositionally biased region" description="Low complexity" evidence="3">
    <location>
        <begin position="1"/>
        <end position="16"/>
    </location>
</feature>
<evidence type="ECO:0000256" key="2">
    <source>
        <dbReference type="ARBA" id="ARBA00006727"/>
    </source>
</evidence>
<feature type="transmembrane region" description="Helical" evidence="4">
    <location>
        <begin position="498"/>
        <end position="519"/>
    </location>
</feature>
<dbReference type="Gene3D" id="1.20.1250.20">
    <property type="entry name" value="MFS general substrate transporter like domains"/>
    <property type="match status" value="1"/>
</dbReference>
<protein>
    <recommendedName>
        <fullName evidence="5">Major facilitator superfamily (MFS) profile domain-containing protein</fullName>
    </recommendedName>
</protein>
<dbReference type="SUPFAM" id="SSF103473">
    <property type="entry name" value="MFS general substrate transporter"/>
    <property type="match status" value="1"/>
</dbReference>
<feature type="transmembrane region" description="Helical" evidence="4">
    <location>
        <begin position="189"/>
        <end position="206"/>
    </location>
</feature>
<feature type="transmembrane region" description="Helical" evidence="4">
    <location>
        <begin position="338"/>
        <end position="365"/>
    </location>
</feature>
<feature type="transmembrane region" description="Helical" evidence="4">
    <location>
        <begin position="433"/>
        <end position="452"/>
    </location>
</feature>
<keyword evidence="4" id="KW-1133">Transmembrane helix</keyword>
<accession>C5M692</accession>
<evidence type="ECO:0000259" key="5">
    <source>
        <dbReference type="PROSITE" id="PS50850"/>
    </source>
</evidence>
<dbReference type="PROSITE" id="PS50850">
    <property type="entry name" value="MFS"/>
    <property type="match status" value="1"/>
</dbReference>
<dbReference type="Pfam" id="PF07690">
    <property type="entry name" value="MFS_1"/>
    <property type="match status" value="1"/>
</dbReference>
<feature type="transmembrane region" description="Helical" evidence="4">
    <location>
        <begin position="245"/>
        <end position="265"/>
    </location>
</feature>
<feature type="transmembrane region" description="Helical" evidence="4">
    <location>
        <begin position="401"/>
        <end position="421"/>
    </location>
</feature>
<dbReference type="HOGENOM" id="CLU_001265_1_0_1"/>
<gene>
    <name evidence="6" type="ORF">CTRG_01373</name>
</gene>
<dbReference type="EMBL" id="GG692396">
    <property type="protein sequence ID" value="EER34512.1"/>
    <property type="molecule type" value="Genomic_DNA"/>
</dbReference>
<dbReference type="STRING" id="294747.C5M692"/>
<sequence>MPTSSTSSITTTTIPPVAQGSSNNNQNEVLELSWMNTNNDNHGKSRLDEIAVLERELPQSPEVENVLTTGEDYFLRRRSTIPGASPQSPGDVNDESKALMYGAEKNHDKFPDGGLEANIVLLGSFIGLIADFGIANALGAIESYIALHQLAGVPKSTLGWIFSLHLGFMYFFGVFFGELFDKFGARPPMIAGTFFITVGLFCTAESTKIYQFILSFSFVTALGTSLGMSALIGSLSHWFLKKRGTACSIGTIGGLVGSAWFTMMLNKLYGSIGYKNAIRVLASICFLLMSIATVLVRDRRSVLSTPTDDSEEKITIWQKIPKFFKGCLDFSVVKDMKFVSLCLAVFLSEVISMTTLTYLGSYAIYFGLSDTTSFIMLTLVNVCGIPSRLLSGLVADKYGRFNVMCVWSLATTIIIFALWYPSSLSSYRTTVNLLYAFSVLFGISTSSVISLIPACTGQICSSDRFGKVYGTMYFFLGFLTILGMYLATLVIADGKSRNFGNFVLFEGSLSALNVLIWIWARYSAVGLRWCKF</sequence>
<reference evidence="6 7" key="1">
    <citation type="journal article" date="2009" name="Nature">
        <title>Evolution of pathogenicity and sexual reproduction in eight Candida genomes.</title>
        <authorList>
            <person name="Butler G."/>
            <person name="Rasmussen M.D."/>
            <person name="Lin M.F."/>
            <person name="Santos M.A."/>
            <person name="Sakthikumar S."/>
            <person name="Munro C.A."/>
            <person name="Rheinbay E."/>
            <person name="Grabherr M."/>
            <person name="Forche A."/>
            <person name="Reedy J.L."/>
            <person name="Agrafioti I."/>
            <person name="Arnaud M.B."/>
            <person name="Bates S."/>
            <person name="Brown A.J."/>
            <person name="Brunke S."/>
            <person name="Costanzo M.C."/>
            <person name="Fitzpatrick D.A."/>
            <person name="de Groot P.W."/>
            <person name="Harris D."/>
            <person name="Hoyer L.L."/>
            <person name="Hube B."/>
            <person name="Klis F.M."/>
            <person name="Kodira C."/>
            <person name="Lennard N."/>
            <person name="Logue M.E."/>
            <person name="Martin R."/>
            <person name="Neiman A.M."/>
            <person name="Nikolaou E."/>
            <person name="Quail M.A."/>
            <person name="Quinn J."/>
            <person name="Santos M.C."/>
            <person name="Schmitzberger F.F."/>
            <person name="Sherlock G."/>
            <person name="Shah P."/>
            <person name="Silverstein K.A."/>
            <person name="Skrzypek M.S."/>
            <person name="Soll D."/>
            <person name="Staggs R."/>
            <person name="Stansfield I."/>
            <person name="Stumpf M.P."/>
            <person name="Sudbery P.E."/>
            <person name="Srikantha T."/>
            <person name="Zeng Q."/>
            <person name="Berman J."/>
            <person name="Berriman M."/>
            <person name="Heitman J."/>
            <person name="Gow N.A."/>
            <person name="Lorenz M.C."/>
            <person name="Birren B.W."/>
            <person name="Kellis M."/>
            <person name="Cuomo C.A."/>
        </authorList>
    </citation>
    <scope>NUCLEOTIDE SEQUENCE [LARGE SCALE GENOMIC DNA]</scope>
    <source>
        <strain evidence="7">ATCC MYA-3404 / T1</strain>
    </source>
</reference>
<dbReference type="GO" id="GO:0032218">
    <property type="term" value="P:riboflavin transport"/>
    <property type="evidence" value="ECO:0007669"/>
    <property type="project" value="TreeGrafter"/>
</dbReference>
<evidence type="ECO:0000256" key="3">
    <source>
        <dbReference type="SAM" id="MobiDB-lite"/>
    </source>
</evidence>
<keyword evidence="7" id="KW-1185">Reference proteome</keyword>
<evidence type="ECO:0000313" key="6">
    <source>
        <dbReference type="EMBL" id="EER34512.1"/>
    </source>
</evidence>
<feature type="transmembrane region" description="Helical" evidence="4">
    <location>
        <begin position="119"/>
        <end position="138"/>
    </location>
</feature>
<organism evidence="6 7">
    <name type="scientific">Candida tropicalis (strain ATCC MYA-3404 / T1)</name>
    <name type="common">Yeast</name>
    <dbReference type="NCBI Taxonomy" id="294747"/>
    <lineage>
        <taxon>Eukaryota</taxon>
        <taxon>Fungi</taxon>
        <taxon>Dikarya</taxon>
        <taxon>Ascomycota</taxon>
        <taxon>Saccharomycotina</taxon>
        <taxon>Pichiomycetes</taxon>
        <taxon>Debaryomycetaceae</taxon>
        <taxon>Candida/Lodderomyces clade</taxon>
        <taxon>Candida</taxon>
    </lineage>
</organism>
<dbReference type="OrthoDB" id="6509908at2759"/>
<keyword evidence="4" id="KW-0812">Transmembrane</keyword>
<feature type="transmembrane region" description="Helical" evidence="4">
    <location>
        <begin position="473"/>
        <end position="492"/>
    </location>
</feature>
<feature type="transmembrane region" description="Helical" evidence="4">
    <location>
        <begin position="212"/>
        <end position="233"/>
    </location>
</feature>
<evidence type="ECO:0000256" key="1">
    <source>
        <dbReference type="ARBA" id="ARBA00004141"/>
    </source>
</evidence>
<dbReference type="InterPro" id="IPR036259">
    <property type="entry name" value="MFS_trans_sf"/>
</dbReference>
<dbReference type="InterPro" id="IPR011701">
    <property type="entry name" value="MFS"/>
</dbReference>
<feature type="transmembrane region" description="Helical" evidence="4">
    <location>
        <begin position="277"/>
        <end position="296"/>
    </location>
</feature>
<dbReference type="Proteomes" id="UP000002037">
    <property type="component" value="Unassembled WGS sequence"/>
</dbReference>
<dbReference type="GO" id="GO:0016020">
    <property type="term" value="C:membrane"/>
    <property type="evidence" value="ECO:0007669"/>
    <property type="project" value="UniProtKB-SubCell"/>
</dbReference>
<dbReference type="InterPro" id="IPR020846">
    <property type="entry name" value="MFS_dom"/>
</dbReference>
<dbReference type="KEGG" id="ctp:CTRG_01373"/>
<dbReference type="RefSeq" id="XP_002547067.1">
    <property type="nucleotide sequence ID" value="XM_002547021.1"/>
</dbReference>
<dbReference type="GeneID" id="8296434"/>
<dbReference type="AlphaFoldDB" id="C5M692"/>
<feature type="transmembrane region" description="Helical" evidence="4">
    <location>
        <begin position="158"/>
        <end position="177"/>
    </location>
</feature>
<keyword evidence="4" id="KW-0472">Membrane</keyword>
<dbReference type="PANTHER" id="PTHR11360:SF177">
    <property type="entry name" value="RIBOFLAVIN TRANSPORTER MCH5"/>
    <property type="match status" value="1"/>
</dbReference>
<dbReference type="GO" id="GO:0022857">
    <property type="term" value="F:transmembrane transporter activity"/>
    <property type="evidence" value="ECO:0007669"/>
    <property type="project" value="InterPro"/>
</dbReference>
<proteinExistence type="inferred from homology"/>
<dbReference type="PANTHER" id="PTHR11360">
    <property type="entry name" value="MONOCARBOXYLATE TRANSPORTER"/>
    <property type="match status" value="1"/>
</dbReference>
<evidence type="ECO:0000313" key="7">
    <source>
        <dbReference type="Proteomes" id="UP000002037"/>
    </source>
</evidence>
<feature type="domain" description="Major facilitator superfamily (MFS) profile" evidence="5">
    <location>
        <begin position="116"/>
        <end position="525"/>
    </location>
</feature>
<name>C5M692_CANTT</name>
<comment type="similarity">
    <text evidence="2">Belongs to the major facilitator superfamily. Monocarboxylate porter (TC 2.A.1.13) family.</text>
</comment>
<dbReference type="eggNOG" id="KOG2504">
    <property type="taxonomic scope" value="Eukaryota"/>
</dbReference>
<evidence type="ECO:0000256" key="4">
    <source>
        <dbReference type="SAM" id="Phobius"/>
    </source>
</evidence>